<keyword evidence="2" id="KW-1133">Transmembrane helix</keyword>
<evidence type="ECO:0000259" key="3">
    <source>
        <dbReference type="Pfam" id="PF18271"/>
    </source>
</evidence>
<gene>
    <name evidence="4" type="ORF">CCR75_002879</name>
</gene>
<feature type="transmembrane region" description="Helical" evidence="2">
    <location>
        <begin position="20"/>
        <end position="42"/>
    </location>
</feature>
<protein>
    <recommendedName>
        <fullName evidence="3">Glycoside hydrolase 131 catalytic N-terminal domain-containing protein</fullName>
    </recommendedName>
</protein>
<feature type="domain" description="Glycoside hydrolase 131 catalytic N-terminal" evidence="3">
    <location>
        <begin position="52"/>
        <end position="285"/>
    </location>
</feature>
<dbReference type="Pfam" id="PF18271">
    <property type="entry name" value="GH131_N"/>
    <property type="match status" value="1"/>
</dbReference>
<dbReference type="EMBL" id="SHOA02000002">
    <property type="protein sequence ID" value="TDH69535.1"/>
    <property type="molecule type" value="Genomic_DNA"/>
</dbReference>
<keyword evidence="2" id="KW-0812">Transmembrane</keyword>
<dbReference type="PANTHER" id="PTHR34612:SF6">
    <property type="entry name" value="GLYCOSIDE HYDROLASE 131 CATALYTIC N-TERMINAL DOMAIN-CONTAINING PROTEIN"/>
    <property type="match status" value="1"/>
</dbReference>
<dbReference type="InterPro" id="IPR041524">
    <property type="entry name" value="GH131_N"/>
</dbReference>
<evidence type="ECO:0000256" key="1">
    <source>
        <dbReference type="SAM" id="MobiDB-lite"/>
    </source>
</evidence>
<dbReference type="PANTHER" id="PTHR34612">
    <property type="entry name" value="GH131_N DOMAIN-CONTAINING PROTEIN"/>
    <property type="match status" value="1"/>
</dbReference>
<feature type="compositionally biased region" description="Polar residues" evidence="1">
    <location>
        <begin position="286"/>
        <end position="306"/>
    </location>
</feature>
<organism evidence="4 5">
    <name type="scientific">Bremia lactucae</name>
    <name type="common">Lettuce downy mildew</name>
    <dbReference type="NCBI Taxonomy" id="4779"/>
    <lineage>
        <taxon>Eukaryota</taxon>
        <taxon>Sar</taxon>
        <taxon>Stramenopiles</taxon>
        <taxon>Oomycota</taxon>
        <taxon>Peronosporomycetes</taxon>
        <taxon>Peronosporales</taxon>
        <taxon>Peronosporaceae</taxon>
        <taxon>Bremia</taxon>
    </lineage>
</organism>
<dbReference type="AlphaFoldDB" id="A0A976FMT2"/>
<dbReference type="Gene3D" id="2.60.120.1160">
    <property type="match status" value="1"/>
</dbReference>
<accession>A0A976FMT2</accession>
<dbReference type="GeneID" id="94346647"/>
<dbReference type="RefSeq" id="XP_067819034.1">
    <property type="nucleotide sequence ID" value="XM_067960976.1"/>
</dbReference>
<sequence length="333" mass="36246">MAQPPSRTLSICNSLATTDVLSIMVFSSALLGLAAAATCFLVTSSISENKPLPWDGTGKDLAVTTLSKKFLTHILTMRNGSSNGNPENYVTIDPEGRSPAYNGDNSVINIGVDAKARFQNQTNLRRSELVQKVVANTKGTTFFRTSVMKKTPFLNKFAWQIIFPEVKTFEIRVDATKSPPMLIYLNNGTWDAKYETEFVFGTWYNIGIAVKAATTGTGSVLDFYMSEGNEDLELKVTHEVVSEFPKDYEFHFGPLVYFETETPPTMADNQDILSYNGVMILDEVETSGSEKGVQTSGSGKGEQTSGSGKGSTYGPMVGGESDPVIKPAKCARK</sequence>
<keyword evidence="2" id="KW-0472">Membrane</keyword>
<dbReference type="KEGG" id="blac:94346647"/>
<comment type="caution">
    <text evidence="4">The sequence shown here is derived from an EMBL/GenBank/DDBJ whole genome shotgun (WGS) entry which is preliminary data.</text>
</comment>
<reference evidence="4 5" key="1">
    <citation type="journal article" date="2021" name="Genome Biol.">
        <title>AFLAP: assembly-free linkage analysis pipeline using k-mers from genome sequencing data.</title>
        <authorList>
            <person name="Fletcher K."/>
            <person name="Zhang L."/>
            <person name="Gil J."/>
            <person name="Han R."/>
            <person name="Cavanaugh K."/>
            <person name="Michelmore R."/>
        </authorList>
    </citation>
    <scope>NUCLEOTIDE SEQUENCE [LARGE SCALE GENOMIC DNA]</scope>
    <source>
        <strain evidence="4 5">SF5</strain>
    </source>
</reference>
<evidence type="ECO:0000313" key="5">
    <source>
        <dbReference type="Proteomes" id="UP000294530"/>
    </source>
</evidence>
<name>A0A976FMT2_BRELC</name>
<proteinExistence type="predicted"/>
<feature type="region of interest" description="Disordered" evidence="1">
    <location>
        <begin position="286"/>
        <end position="333"/>
    </location>
</feature>
<dbReference type="Proteomes" id="UP000294530">
    <property type="component" value="Unassembled WGS sequence"/>
</dbReference>
<dbReference type="OrthoDB" id="120072at2759"/>
<evidence type="ECO:0000256" key="2">
    <source>
        <dbReference type="SAM" id="Phobius"/>
    </source>
</evidence>
<evidence type="ECO:0000313" key="4">
    <source>
        <dbReference type="EMBL" id="TDH69535.1"/>
    </source>
</evidence>
<keyword evidence="5" id="KW-1185">Reference proteome</keyword>